<dbReference type="InterPro" id="IPR003346">
    <property type="entry name" value="Transposase_20"/>
</dbReference>
<dbReference type="GO" id="GO:0006313">
    <property type="term" value="P:DNA transposition"/>
    <property type="evidence" value="ECO:0007669"/>
    <property type="project" value="InterPro"/>
</dbReference>
<proteinExistence type="predicted"/>
<evidence type="ECO:0000313" key="3">
    <source>
        <dbReference type="Proteomes" id="UP000054621"/>
    </source>
</evidence>
<dbReference type="GO" id="GO:0004803">
    <property type="term" value="F:transposase activity"/>
    <property type="evidence" value="ECO:0007669"/>
    <property type="project" value="InterPro"/>
</dbReference>
<evidence type="ECO:0000313" key="2">
    <source>
        <dbReference type="EMBL" id="KTD58136.1"/>
    </source>
</evidence>
<dbReference type="EMBL" id="LNYV01000014">
    <property type="protein sequence ID" value="KTD58136.1"/>
    <property type="molecule type" value="Genomic_DNA"/>
</dbReference>
<dbReference type="PANTHER" id="PTHR33055:SF3">
    <property type="entry name" value="PUTATIVE TRANSPOSASE FOR IS117-RELATED"/>
    <property type="match status" value="1"/>
</dbReference>
<sequence>MKNRKKAKFICKGNDQCQRLLSMPGIGELTATAIVAAVPSANEFKNGLHMSAWLGLVPRQSSSGNKQLLLGISKRGDRYLRNLLIHGARAVLYRCKNINSKYGEWLTNKKKSLTLNKAAVALANKNARIIGSLVKNLIVTKKRELLDTEY</sequence>
<dbReference type="PANTHER" id="PTHR33055">
    <property type="entry name" value="TRANSPOSASE FOR INSERTION SEQUENCE ELEMENT IS1111A"/>
    <property type="match status" value="1"/>
</dbReference>
<feature type="domain" description="Transposase IS116/IS110/IS902 C-terminal" evidence="1">
    <location>
        <begin position="17"/>
        <end position="101"/>
    </location>
</feature>
<dbReference type="AlphaFoldDB" id="A0A0W0YMK5"/>
<organism evidence="2 3">
    <name type="scientific">Legionella sainthelensi</name>
    <dbReference type="NCBI Taxonomy" id="28087"/>
    <lineage>
        <taxon>Bacteria</taxon>
        <taxon>Pseudomonadati</taxon>
        <taxon>Pseudomonadota</taxon>
        <taxon>Gammaproteobacteria</taxon>
        <taxon>Legionellales</taxon>
        <taxon>Legionellaceae</taxon>
        <taxon>Legionella</taxon>
    </lineage>
</organism>
<name>A0A0W0YMK5_9GAMM</name>
<accession>A0A0W0YMK5</accession>
<dbReference type="RefSeq" id="WP_232002629.1">
    <property type="nucleotide sequence ID" value="NZ_CAAAJE010000007.1"/>
</dbReference>
<dbReference type="Proteomes" id="UP000054621">
    <property type="component" value="Unassembled WGS sequence"/>
</dbReference>
<dbReference type="GO" id="GO:0003677">
    <property type="term" value="F:DNA binding"/>
    <property type="evidence" value="ECO:0007669"/>
    <property type="project" value="InterPro"/>
</dbReference>
<evidence type="ECO:0000259" key="1">
    <source>
        <dbReference type="Pfam" id="PF02371"/>
    </source>
</evidence>
<dbReference type="InterPro" id="IPR047650">
    <property type="entry name" value="Transpos_IS110"/>
</dbReference>
<dbReference type="eggNOG" id="COG3547">
    <property type="taxonomic scope" value="Bacteria"/>
</dbReference>
<gene>
    <name evidence="2" type="ORF">Lsai_1468</name>
</gene>
<dbReference type="Pfam" id="PF02371">
    <property type="entry name" value="Transposase_20"/>
    <property type="match status" value="1"/>
</dbReference>
<comment type="caution">
    <text evidence="2">The sequence shown here is derived from an EMBL/GenBank/DDBJ whole genome shotgun (WGS) entry which is preliminary data.</text>
</comment>
<dbReference type="PATRIC" id="fig|28087.4.peg.1574"/>
<reference evidence="2 3" key="1">
    <citation type="submission" date="2015-11" db="EMBL/GenBank/DDBJ databases">
        <title>Genomic analysis of 38 Legionella species identifies large and diverse effector repertoires.</title>
        <authorList>
            <person name="Burstein D."/>
            <person name="Amaro F."/>
            <person name="Zusman T."/>
            <person name="Lifshitz Z."/>
            <person name="Cohen O."/>
            <person name="Gilbert J.A."/>
            <person name="Pupko T."/>
            <person name="Shuman H.A."/>
            <person name="Segal G."/>
        </authorList>
    </citation>
    <scope>NUCLEOTIDE SEQUENCE [LARGE SCALE GENOMIC DNA]</scope>
    <source>
        <strain evidence="2 3">Mt.St.Helens-4</strain>
    </source>
</reference>
<protein>
    <submittedName>
        <fullName evidence="2">Transposase</fullName>
    </submittedName>
</protein>